<feature type="compositionally biased region" description="Polar residues" evidence="1">
    <location>
        <begin position="18"/>
        <end position="27"/>
    </location>
</feature>
<feature type="compositionally biased region" description="Basic and acidic residues" evidence="1">
    <location>
        <begin position="1"/>
        <end position="17"/>
    </location>
</feature>
<name>A0A382G673_9ZZZZ</name>
<protein>
    <submittedName>
        <fullName evidence="2">Uncharacterized protein</fullName>
    </submittedName>
</protein>
<dbReference type="AlphaFoldDB" id="A0A382G673"/>
<reference evidence="2" key="1">
    <citation type="submission" date="2018-05" db="EMBL/GenBank/DDBJ databases">
        <authorList>
            <person name="Lanie J.A."/>
            <person name="Ng W.-L."/>
            <person name="Kazmierczak K.M."/>
            <person name="Andrzejewski T.M."/>
            <person name="Davidsen T.M."/>
            <person name="Wayne K.J."/>
            <person name="Tettelin H."/>
            <person name="Glass J.I."/>
            <person name="Rusch D."/>
            <person name="Podicherti R."/>
            <person name="Tsui H.-C.T."/>
            <person name="Winkler M.E."/>
        </authorList>
    </citation>
    <scope>NUCLEOTIDE SEQUENCE</scope>
</reference>
<sequence>MFPRSNDIRHADGEVRSHSGSKSTSYDRNVLAGYHPATGDVSRLVSRQLDPIDADPGNPHVRA</sequence>
<accession>A0A382G673</accession>
<evidence type="ECO:0000256" key="1">
    <source>
        <dbReference type="SAM" id="MobiDB-lite"/>
    </source>
</evidence>
<organism evidence="2">
    <name type="scientific">marine metagenome</name>
    <dbReference type="NCBI Taxonomy" id="408172"/>
    <lineage>
        <taxon>unclassified sequences</taxon>
        <taxon>metagenomes</taxon>
        <taxon>ecological metagenomes</taxon>
    </lineage>
</organism>
<gene>
    <name evidence="2" type="ORF">METZ01_LOCUS222937</name>
</gene>
<evidence type="ECO:0000313" key="2">
    <source>
        <dbReference type="EMBL" id="SVB70083.1"/>
    </source>
</evidence>
<feature type="region of interest" description="Disordered" evidence="1">
    <location>
        <begin position="1"/>
        <end position="35"/>
    </location>
</feature>
<proteinExistence type="predicted"/>
<dbReference type="EMBL" id="UINC01053500">
    <property type="protein sequence ID" value="SVB70083.1"/>
    <property type="molecule type" value="Genomic_DNA"/>
</dbReference>